<feature type="region of interest" description="Disordered" evidence="1">
    <location>
        <begin position="100"/>
        <end position="149"/>
    </location>
</feature>
<dbReference type="EMBL" id="JACAZF010000001">
    <property type="protein sequence ID" value="KAF7315403.1"/>
    <property type="molecule type" value="Genomic_DNA"/>
</dbReference>
<feature type="compositionally biased region" description="Polar residues" evidence="1">
    <location>
        <begin position="119"/>
        <end position="131"/>
    </location>
</feature>
<gene>
    <name evidence="2" type="ORF">MIND_00055000</name>
</gene>
<dbReference type="GeneID" id="59340032"/>
<proteinExistence type="predicted"/>
<evidence type="ECO:0000313" key="3">
    <source>
        <dbReference type="Proteomes" id="UP000636479"/>
    </source>
</evidence>
<name>A0A8H6TBD6_9AGAR</name>
<keyword evidence="3" id="KW-1185">Reference proteome</keyword>
<sequence>MPLIDILAAKRDTPHSQSRAVDDLPTIVSISPTTIFIPESVPATVVAPPLTSTVVITSVLAQPSTHASATAVSTAVYTTITQVLTTIPIVASASASHETPLDTTSTTFTTNSHIIGAGNSKSGSPMRSSSARIGPSALPSSSSPHKAKSNIGKYVGYAIGGCKSRSLSISDRLAESDF</sequence>
<reference evidence="2" key="1">
    <citation type="submission" date="2020-05" db="EMBL/GenBank/DDBJ databases">
        <title>Mycena genomes resolve the evolution of fungal bioluminescence.</title>
        <authorList>
            <person name="Tsai I.J."/>
        </authorList>
    </citation>
    <scope>NUCLEOTIDE SEQUENCE</scope>
    <source>
        <strain evidence="2">171206Taipei</strain>
    </source>
</reference>
<evidence type="ECO:0000256" key="1">
    <source>
        <dbReference type="SAM" id="MobiDB-lite"/>
    </source>
</evidence>
<feature type="compositionally biased region" description="Low complexity" evidence="1">
    <location>
        <begin position="101"/>
        <end position="110"/>
    </location>
</feature>
<dbReference type="RefSeq" id="XP_037225426.1">
    <property type="nucleotide sequence ID" value="XM_037357516.1"/>
</dbReference>
<protein>
    <submittedName>
        <fullName evidence="2">Uncharacterized protein</fullName>
    </submittedName>
</protein>
<dbReference type="Proteomes" id="UP000636479">
    <property type="component" value="Unassembled WGS sequence"/>
</dbReference>
<evidence type="ECO:0000313" key="2">
    <source>
        <dbReference type="EMBL" id="KAF7315403.1"/>
    </source>
</evidence>
<dbReference type="AlphaFoldDB" id="A0A8H6TBD6"/>
<accession>A0A8H6TBD6</accession>
<organism evidence="2 3">
    <name type="scientific">Mycena indigotica</name>
    <dbReference type="NCBI Taxonomy" id="2126181"/>
    <lineage>
        <taxon>Eukaryota</taxon>
        <taxon>Fungi</taxon>
        <taxon>Dikarya</taxon>
        <taxon>Basidiomycota</taxon>
        <taxon>Agaricomycotina</taxon>
        <taxon>Agaricomycetes</taxon>
        <taxon>Agaricomycetidae</taxon>
        <taxon>Agaricales</taxon>
        <taxon>Marasmiineae</taxon>
        <taxon>Mycenaceae</taxon>
        <taxon>Mycena</taxon>
    </lineage>
</organism>
<dbReference type="OrthoDB" id="3052017at2759"/>
<comment type="caution">
    <text evidence="2">The sequence shown here is derived from an EMBL/GenBank/DDBJ whole genome shotgun (WGS) entry which is preliminary data.</text>
</comment>